<evidence type="ECO:0000259" key="9">
    <source>
        <dbReference type="Pfam" id="PF00725"/>
    </source>
</evidence>
<evidence type="ECO:0000256" key="5">
    <source>
        <dbReference type="ARBA" id="ARBA00023235"/>
    </source>
</evidence>
<evidence type="ECO:0000256" key="7">
    <source>
        <dbReference type="ARBA" id="ARBA00023268"/>
    </source>
</evidence>
<sequence>MQGQGPVRGERQGNVAVLVIDAPPVNALGAALRQALWQAVTEAEADQTCAAIVIRAEGRTFPAGADISEFGQPPKAPVLPDLCDRIEACAKPVVAALHGTALGGGLELALAAHGRVALAQARLGLPEVTLGLCPGAGGTQRLPRLIGAEQALRLMLEGKPISAAEALALGLLDRVVEEGLEGAALELAHALAGKPPVPTRNRSDGLRDGLIYQRAVAQARARIADQRLPAPARIVDCVEAAQLLPMDQGLAFERAAFLDLVETPEAAGLRHAFFAGRAAARLPGGDAAAPPVEHLGVMGAVAADLVLPALQAGLTVALVDPSRPALVQALEKIAALQEQAVVAGRLTVAQRDADWARLTPAIGAAIFAECQAVLVAEAAHLAEVVEATPAGTLLAQIGRGAADPGARAADWVGFRPSGARLVELVAAPDTAPAQFRAAQTLARRLGFQTLRSAAPGGIAARVGQAGRAAVGWMLAQGELPGELAGSLGAFGLPGLMPAGQVQDAGTVSPRTAARILQRVLAAMANEGARLLGTGLAMRPSDIDFAMVAGQGFPRHEGGPMHWADRRGVLILRRDLTDWAEEAPEIWAPAPLLQELAAKGARFADLNR</sequence>
<evidence type="ECO:0000313" key="10">
    <source>
        <dbReference type="EMBL" id="MEH7829219.1"/>
    </source>
</evidence>
<proteinExistence type="predicted"/>
<comment type="caution">
    <text evidence="10">The sequence shown here is derived from an EMBL/GenBank/DDBJ whole genome shotgun (WGS) entry which is preliminary data.</text>
</comment>
<keyword evidence="11" id="KW-1185">Reference proteome</keyword>
<dbReference type="InterPro" id="IPR001753">
    <property type="entry name" value="Enoyl-CoA_hydra/iso"/>
</dbReference>
<dbReference type="InterPro" id="IPR029045">
    <property type="entry name" value="ClpP/crotonase-like_dom_sf"/>
</dbReference>
<accession>A0ABU8BX03</accession>
<keyword evidence="5" id="KW-0413">Isomerase</keyword>
<dbReference type="InterPro" id="IPR006108">
    <property type="entry name" value="3HC_DH_C"/>
</dbReference>
<gene>
    <name evidence="10" type="ORF">V6590_13765</name>
</gene>
<evidence type="ECO:0000256" key="3">
    <source>
        <dbReference type="ARBA" id="ARBA00022963"/>
    </source>
</evidence>
<dbReference type="CDD" id="cd06558">
    <property type="entry name" value="crotonase-like"/>
    <property type="match status" value="1"/>
</dbReference>
<dbReference type="Gene3D" id="3.40.50.720">
    <property type="entry name" value="NAD(P)-binding Rossmann-like Domain"/>
    <property type="match status" value="1"/>
</dbReference>
<protein>
    <submittedName>
        <fullName evidence="10">Enoyl-CoA hydratase-related protein</fullName>
    </submittedName>
</protein>
<comment type="subunit">
    <text evidence="2">Monomer.</text>
</comment>
<organism evidence="10 11">
    <name type="scientific">Gemmobacter denitrificans</name>
    <dbReference type="NCBI Taxonomy" id="3123040"/>
    <lineage>
        <taxon>Bacteria</taxon>
        <taxon>Pseudomonadati</taxon>
        <taxon>Pseudomonadota</taxon>
        <taxon>Alphaproteobacteria</taxon>
        <taxon>Rhodobacterales</taxon>
        <taxon>Paracoccaceae</taxon>
        <taxon>Gemmobacter</taxon>
    </lineage>
</organism>
<evidence type="ECO:0000256" key="8">
    <source>
        <dbReference type="ARBA" id="ARBA00049556"/>
    </source>
</evidence>
<keyword evidence="4" id="KW-0576">Peroxisome</keyword>
<comment type="subcellular location">
    <subcellularLocation>
        <location evidence="1">Peroxisome</location>
    </subcellularLocation>
</comment>
<dbReference type="SUPFAM" id="SSF52096">
    <property type="entry name" value="ClpP/crotonase"/>
    <property type="match status" value="1"/>
</dbReference>
<dbReference type="InterPro" id="IPR013328">
    <property type="entry name" value="6PGD_dom2"/>
</dbReference>
<evidence type="ECO:0000313" key="11">
    <source>
        <dbReference type="Proteomes" id="UP001431963"/>
    </source>
</evidence>
<dbReference type="Gene3D" id="3.90.226.10">
    <property type="entry name" value="2-enoyl-CoA Hydratase, Chain A, domain 1"/>
    <property type="match status" value="1"/>
</dbReference>
<evidence type="ECO:0000256" key="6">
    <source>
        <dbReference type="ARBA" id="ARBA00023239"/>
    </source>
</evidence>
<dbReference type="Proteomes" id="UP001431963">
    <property type="component" value="Unassembled WGS sequence"/>
</dbReference>
<comment type="catalytic activity">
    <reaction evidence="8">
        <text>a (3S)-3-hydroxyacyl-CoA + NAD(+) = a 3-oxoacyl-CoA + NADH + H(+)</text>
        <dbReference type="Rhea" id="RHEA:22432"/>
        <dbReference type="ChEBI" id="CHEBI:15378"/>
        <dbReference type="ChEBI" id="CHEBI:57318"/>
        <dbReference type="ChEBI" id="CHEBI:57540"/>
        <dbReference type="ChEBI" id="CHEBI:57945"/>
        <dbReference type="ChEBI" id="CHEBI:90726"/>
        <dbReference type="EC" id="1.1.1.35"/>
    </reaction>
</comment>
<evidence type="ECO:0000256" key="1">
    <source>
        <dbReference type="ARBA" id="ARBA00004275"/>
    </source>
</evidence>
<dbReference type="InterPro" id="IPR008927">
    <property type="entry name" value="6-PGluconate_DH-like_C_sf"/>
</dbReference>
<dbReference type="PANTHER" id="PTHR23309:SF49">
    <property type="entry name" value="PEROXISOMAL BIFUNCTIONAL ENZYME"/>
    <property type="match status" value="1"/>
</dbReference>
<dbReference type="SUPFAM" id="SSF48179">
    <property type="entry name" value="6-phosphogluconate dehydrogenase C-terminal domain-like"/>
    <property type="match status" value="1"/>
</dbReference>
<evidence type="ECO:0000256" key="4">
    <source>
        <dbReference type="ARBA" id="ARBA00023140"/>
    </source>
</evidence>
<keyword evidence="3" id="KW-0443">Lipid metabolism</keyword>
<feature type="domain" description="3-hydroxyacyl-CoA dehydrogenase C-terminal" evidence="9">
    <location>
        <begin position="515"/>
        <end position="599"/>
    </location>
</feature>
<keyword evidence="6" id="KW-0456">Lyase</keyword>
<keyword evidence="3" id="KW-0442">Lipid degradation</keyword>
<dbReference type="EMBL" id="JBALHR010000008">
    <property type="protein sequence ID" value="MEH7829219.1"/>
    <property type="molecule type" value="Genomic_DNA"/>
</dbReference>
<evidence type="ECO:0000256" key="2">
    <source>
        <dbReference type="ARBA" id="ARBA00011245"/>
    </source>
</evidence>
<dbReference type="InterPro" id="IPR036291">
    <property type="entry name" value="NAD(P)-bd_dom_sf"/>
</dbReference>
<dbReference type="Gene3D" id="1.10.1040.10">
    <property type="entry name" value="N-(1-d-carboxylethyl)-l-norvaline Dehydrogenase, domain 2"/>
    <property type="match status" value="1"/>
</dbReference>
<dbReference type="RefSeq" id="WP_335424046.1">
    <property type="nucleotide sequence ID" value="NZ_JBALHR010000008.1"/>
</dbReference>
<keyword evidence="7" id="KW-0511">Multifunctional enzyme</keyword>
<dbReference type="Pfam" id="PF00725">
    <property type="entry name" value="3HCDH"/>
    <property type="match status" value="1"/>
</dbReference>
<dbReference type="PANTHER" id="PTHR23309">
    <property type="entry name" value="3-HYDROXYACYL-COA DEHYROGENASE"/>
    <property type="match status" value="1"/>
</dbReference>
<dbReference type="SUPFAM" id="SSF51735">
    <property type="entry name" value="NAD(P)-binding Rossmann-fold domains"/>
    <property type="match status" value="1"/>
</dbReference>
<reference evidence="10" key="1">
    <citation type="submission" date="2024-02" db="EMBL/GenBank/DDBJ databases">
        <title>Genome sequences of strain Gemmobacter sp. JM10B15.</title>
        <authorList>
            <person name="Zhang M."/>
        </authorList>
    </citation>
    <scope>NUCLEOTIDE SEQUENCE</scope>
    <source>
        <strain evidence="10">JM10B15</strain>
    </source>
</reference>
<dbReference type="Pfam" id="PF00378">
    <property type="entry name" value="ECH_1"/>
    <property type="match status" value="1"/>
</dbReference>
<name>A0ABU8BX03_9RHOB</name>